<dbReference type="GO" id="GO:0008237">
    <property type="term" value="F:metallopeptidase activity"/>
    <property type="evidence" value="ECO:0007669"/>
    <property type="project" value="InterPro"/>
</dbReference>
<keyword evidence="2" id="KW-1185">Reference proteome</keyword>
<dbReference type="eggNOG" id="ENOG502RITG">
    <property type="taxonomic scope" value="Eukaryota"/>
</dbReference>
<dbReference type="AlphaFoldDB" id="G4TJ96"/>
<dbReference type="Proteomes" id="UP000007148">
    <property type="component" value="Unassembled WGS sequence"/>
</dbReference>
<evidence type="ECO:0000313" key="2">
    <source>
        <dbReference type="Proteomes" id="UP000007148"/>
    </source>
</evidence>
<accession>G4TJ96</accession>
<dbReference type="Gene3D" id="3.40.390.10">
    <property type="entry name" value="Collagenase (Catalytic Domain)"/>
    <property type="match status" value="1"/>
</dbReference>
<protein>
    <submittedName>
        <fullName evidence="1">Uncharacterized protein</fullName>
    </submittedName>
</protein>
<dbReference type="EMBL" id="CAFZ01000117">
    <property type="protein sequence ID" value="CCA71389.1"/>
    <property type="molecule type" value="Genomic_DNA"/>
</dbReference>
<dbReference type="OMA" id="ANARAKC"/>
<evidence type="ECO:0000313" key="1">
    <source>
        <dbReference type="EMBL" id="CCA71389.1"/>
    </source>
</evidence>
<dbReference type="InterPro" id="IPR024079">
    <property type="entry name" value="MetalloPept_cat_dom_sf"/>
</dbReference>
<comment type="caution">
    <text evidence="1">The sequence shown here is derived from an EMBL/GenBank/DDBJ whole genome shotgun (WGS) entry which is preliminary data.</text>
</comment>
<dbReference type="HOGENOM" id="CLU_030040_1_0_1"/>
<dbReference type="OrthoDB" id="2961863at2759"/>
<gene>
    <name evidence="1" type="ORF">PIIN_11860</name>
</gene>
<reference evidence="1 2" key="1">
    <citation type="journal article" date="2011" name="PLoS Pathog.">
        <title>Endophytic Life Strategies Decoded by Genome and Transcriptome Analyses of the Mutualistic Root Symbiont Piriformospora indica.</title>
        <authorList>
            <person name="Zuccaro A."/>
            <person name="Lahrmann U."/>
            <person name="Guldener U."/>
            <person name="Langen G."/>
            <person name="Pfiffi S."/>
            <person name="Biedenkopf D."/>
            <person name="Wong P."/>
            <person name="Samans B."/>
            <person name="Grimm C."/>
            <person name="Basiewicz M."/>
            <person name="Murat C."/>
            <person name="Martin F."/>
            <person name="Kogel K.H."/>
        </authorList>
    </citation>
    <scope>NUCLEOTIDE SEQUENCE [LARGE SCALE GENOMIC DNA]</scope>
    <source>
        <strain evidence="1 2">DSM 11827</strain>
    </source>
</reference>
<organism evidence="1 2">
    <name type="scientific">Serendipita indica (strain DSM 11827)</name>
    <name type="common">Root endophyte fungus</name>
    <name type="synonym">Piriformospora indica</name>
    <dbReference type="NCBI Taxonomy" id="1109443"/>
    <lineage>
        <taxon>Eukaryota</taxon>
        <taxon>Fungi</taxon>
        <taxon>Dikarya</taxon>
        <taxon>Basidiomycota</taxon>
        <taxon>Agaricomycotina</taxon>
        <taxon>Agaricomycetes</taxon>
        <taxon>Sebacinales</taxon>
        <taxon>Serendipitaceae</taxon>
        <taxon>Serendipita</taxon>
    </lineage>
</organism>
<dbReference type="InParanoid" id="G4TJ96"/>
<proteinExistence type="predicted"/>
<sequence>MGFSEHLSWENPLPPPPSLTVKPLVLSGPSDNRVDLVFFGDGCVSSSTEKIISERLVDTPSEEAKFFADALRLAEDISANQTFSSSGIGTDLEPRDTAFGLYRVGTELRAIYCAKKPVARAACASLGPGCEFSNSSSQQRVLRSITTSSVLNGALVLRHELGHSIIDVGEEYDGGYAYYGPNSSPIPPTISIKWSHWLDSPAPTARAERAISPLQAYPWTILNASTPYTALFDSSGLFSWHMVRFSLSGFPKKHDLTVLLDGENIGWEPRPDIGMDRWHYDIKRQKALLPGQHNLTFSVAEDAQVSQGQLCSFEIIEYGNSSEVTSALILLSLCGTEQRTDRQTRAV</sequence>
<name>G4TJ96_SERID</name>